<dbReference type="AlphaFoldDB" id="A0A1H5A3V2"/>
<dbReference type="EMBL" id="FNTJ01000003">
    <property type="protein sequence ID" value="SED37146.1"/>
    <property type="molecule type" value="Genomic_DNA"/>
</dbReference>
<protein>
    <submittedName>
        <fullName evidence="1">Uncharacterized protein</fullName>
    </submittedName>
</protein>
<sequence length="149" mass="16118">MNVERIKAAVSAGLPVCWMNHAYSVLPDTGAASGFSVVYDAGGRKENRIGLTWSDGETLNGNPADFFVDYRVPAHVVDDALAEHTAESILNQECRFVAFQVGDDRFWVAVFSYLGGLIGKEEAVELAADLLREKGVLADDGKAVHFTVV</sequence>
<name>A0A1H5A3V2_9PSED</name>
<organism evidence="1 2">
    <name type="scientific">Pseudomonas saponiphila</name>
    <dbReference type="NCBI Taxonomy" id="556534"/>
    <lineage>
        <taxon>Bacteria</taxon>
        <taxon>Pseudomonadati</taxon>
        <taxon>Pseudomonadota</taxon>
        <taxon>Gammaproteobacteria</taxon>
        <taxon>Pseudomonadales</taxon>
        <taxon>Pseudomonadaceae</taxon>
        <taxon>Pseudomonas</taxon>
    </lineage>
</organism>
<proteinExistence type="predicted"/>
<accession>A0A1H5A3V2</accession>
<dbReference type="Proteomes" id="UP000198982">
    <property type="component" value="Unassembled WGS sequence"/>
</dbReference>
<evidence type="ECO:0000313" key="1">
    <source>
        <dbReference type="EMBL" id="SED37146.1"/>
    </source>
</evidence>
<gene>
    <name evidence="1" type="ORF">SAMN05216178_6978</name>
</gene>
<reference evidence="2" key="1">
    <citation type="submission" date="2016-10" db="EMBL/GenBank/DDBJ databases">
        <authorList>
            <person name="Varghese N."/>
            <person name="Submissions S."/>
        </authorList>
    </citation>
    <scope>NUCLEOTIDE SEQUENCE [LARGE SCALE GENOMIC DNA]</scope>
    <source>
        <strain evidence="2">DSM 9751</strain>
    </source>
</reference>
<keyword evidence="2" id="KW-1185">Reference proteome</keyword>
<evidence type="ECO:0000313" key="2">
    <source>
        <dbReference type="Proteomes" id="UP000198982"/>
    </source>
</evidence>
<dbReference type="RefSeq" id="WP_092320932.1">
    <property type="nucleotide sequence ID" value="NZ_FNTJ01000003.1"/>
</dbReference>